<feature type="signal peptide" evidence="6">
    <location>
        <begin position="1"/>
        <end position="21"/>
    </location>
</feature>
<dbReference type="OrthoDB" id="5950623at2759"/>
<keyword evidence="9" id="KW-1185">Reference proteome</keyword>
<evidence type="ECO:0000256" key="2">
    <source>
        <dbReference type="ARBA" id="ARBA00022475"/>
    </source>
</evidence>
<dbReference type="InterPro" id="IPR016017">
    <property type="entry name" value="GDNF/GAS1"/>
</dbReference>
<evidence type="ECO:0000256" key="1">
    <source>
        <dbReference type="ARBA" id="ARBA00004236"/>
    </source>
</evidence>
<feature type="chain" id="PRO_5040109978" description="GDNF/GAS1 domain-containing protein" evidence="6">
    <location>
        <begin position="22"/>
        <end position="248"/>
    </location>
</feature>
<dbReference type="SMART" id="SM00907">
    <property type="entry name" value="GDNF"/>
    <property type="match status" value="1"/>
</dbReference>
<protein>
    <recommendedName>
        <fullName evidence="7">GDNF/GAS1 domain-containing protein</fullName>
    </recommendedName>
</protein>
<gene>
    <name evidence="8" type="ORF">ACAOBT_LOCUS13591</name>
</gene>
<evidence type="ECO:0000256" key="5">
    <source>
        <dbReference type="ARBA" id="ARBA00023180"/>
    </source>
</evidence>
<keyword evidence="4" id="KW-0472">Membrane</keyword>
<comment type="subcellular location">
    <subcellularLocation>
        <location evidence="1">Cell membrane</location>
    </subcellularLocation>
</comment>
<evidence type="ECO:0000313" key="8">
    <source>
        <dbReference type="EMBL" id="CAH1979717.1"/>
    </source>
</evidence>
<dbReference type="Pfam" id="PF02351">
    <property type="entry name" value="GDNF"/>
    <property type="match status" value="1"/>
</dbReference>
<keyword evidence="2" id="KW-1003">Cell membrane</keyword>
<organism evidence="8 9">
    <name type="scientific">Acanthoscelides obtectus</name>
    <name type="common">Bean weevil</name>
    <name type="synonym">Bruchus obtectus</name>
    <dbReference type="NCBI Taxonomy" id="200917"/>
    <lineage>
        <taxon>Eukaryota</taxon>
        <taxon>Metazoa</taxon>
        <taxon>Ecdysozoa</taxon>
        <taxon>Arthropoda</taxon>
        <taxon>Hexapoda</taxon>
        <taxon>Insecta</taxon>
        <taxon>Pterygota</taxon>
        <taxon>Neoptera</taxon>
        <taxon>Endopterygota</taxon>
        <taxon>Coleoptera</taxon>
        <taxon>Polyphaga</taxon>
        <taxon>Cucujiformia</taxon>
        <taxon>Chrysomeloidea</taxon>
        <taxon>Chrysomelidae</taxon>
        <taxon>Bruchinae</taxon>
        <taxon>Bruchini</taxon>
        <taxon>Acanthoscelides</taxon>
    </lineage>
</organism>
<evidence type="ECO:0000256" key="4">
    <source>
        <dbReference type="ARBA" id="ARBA00023136"/>
    </source>
</evidence>
<dbReference type="InterPro" id="IPR039596">
    <property type="entry name" value="GAS1"/>
</dbReference>
<keyword evidence="5" id="KW-0325">Glycoprotein</keyword>
<dbReference type="GO" id="GO:0005886">
    <property type="term" value="C:plasma membrane"/>
    <property type="evidence" value="ECO:0007669"/>
    <property type="project" value="UniProtKB-SubCell"/>
</dbReference>
<name>A0A9P0KNH6_ACAOB</name>
<proteinExistence type="predicted"/>
<keyword evidence="3 6" id="KW-0732">Signal</keyword>
<evidence type="ECO:0000256" key="6">
    <source>
        <dbReference type="SAM" id="SignalP"/>
    </source>
</evidence>
<feature type="domain" description="GDNF/GAS1" evidence="7">
    <location>
        <begin position="115"/>
        <end position="192"/>
    </location>
</feature>
<evidence type="ECO:0000259" key="7">
    <source>
        <dbReference type="SMART" id="SM00907"/>
    </source>
</evidence>
<sequence>MWPIMLTLAWLGSKMITVSEAIACEEARWKCGYRVGCGMALRNYMVGCEVVLRGPYPDKCPEMCMHSLIALTSTEEGMDLMNCECSDEFCLDQKRRTEVCRAGVTHFMNQPVVSCSVAQWICGADALCSKALEYYNRYCRAMFAGKKCNARCNNSVNILHRQEKAARLFQCKCDGKEEYDCLAIQRNMNKLCFAKHKHPNHTHHDAPQVPKQDQDQVPTVVLTNGSVDRTVLSPMVFMILFVAIGLGT</sequence>
<evidence type="ECO:0000256" key="3">
    <source>
        <dbReference type="ARBA" id="ARBA00022729"/>
    </source>
</evidence>
<accession>A0A9P0KNH6</accession>
<dbReference type="Proteomes" id="UP001152888">
    <property type="component" value="Unassembled WGS sequence"/>
</dbReference>
<dbReference type="EMBL" id="CAKOFQ010006883">
    <property type="protein sequence ID" value="CAH1979717.1"/>
    <property type="molecule type" value="Genomic_DNA"/>
</dbReference>
<dbReference type="AlphaFoldDB" id="A0A9P0KNH6"/>
<dbReference type="PANTHER" id="PTHR16840">
    <property type="entry name" value="GROWTH ARREST-SPECIFIC PROTEIN 1"/>
    <property type="match status" value="1"/>
</dbReference>
<dbReference type="GO" id="GO:0051726">
    <property type="term" value="P:regulation of cell cycle"/>
    <property type="evidence" value="ECO:0007669"/>
    <property type="project" value="InterPro"/>
</dbReference>
<dbReference type="PANTHER" id="PTHR16840:SF3">
    <property type="entry name" value="GROWTH ARREST-SPECIFIC PROTEIN 1"/>
    <property type="match status" value="1"/>
</dbReference>
<comment type="caution">
    <text evidence="8">The sequence shown here is derived from an EMBL/GenBank/DDBJ whole genome shotgun (WGS) entry which is preliminary data.</text>
</comment>
<reference evidence="8" key="1">
    <citation type="submission" date="2022-03" db="EMBL/GenBank/DDBJ databases">
        <authorList>
            <person name="Sayadi A."/>
        </authorList>
    </citation>
    <scope>NUCLEOTIDE SEQUENCE</scope>
</reference>
<evidence type="ECO:0000313" key="9">
    <source>
        <dbReference type="Proteomes" id="UP001152888"/>
    </source>
</evidence>